<evidence type="ECO:0000256" key="4">
    <source>
        <dbReference type="ARBA" id="ARBA00022692"/>
    </source>
</evidence>
<evidence type="ECO:0000256" key="2">
    <source>
        <dbReference type="ARBA" id="ARBA00022448"/>
    </source>
</evidence>
<evidence type="ECO:0000313" key="10">
    <source>
        <dbReference type="Proteomes" id="UP001228690"/>
    </source>
</evidence>
<evidence type="ECO:0000256" key="1">
    <source>
        <dbReference type="ARBA" id="ARBA00004651"/>
    </source>
</evidence>
<evidence type="ECO:0000256" key="6">
    <source>
        <dbReference type="ARBA" id="ARBA00023136"/>
    </source>
</evidence>
<protein>
    <submittedName>
        <fullName evidence="9">ABC transporter permease</fullName>
    </submittedName>
</protein>
<evidence type="ECO:0000256" key="3">
    <source>
        <dbReference type="ARBA" id="ARBA00022475"/>
    </source>
</evidence>
<feature type="transmembrane region" description="Helical" evidence="7">
    <location>
        <begin position="234"/>
        <end position="260"/>
    </location>
</feature>
<feature type="domain" description="ABC transmembrane type-1" evidence="8">
    <location>
        <begin position="73"/>
        <end position="253"/>
    </location>
</feature>
<dbReference type="InterPro" id="IPR000515">
    <property type="entry name" value="MetI-like"/>
</dbReference>
<evidence type="ECO:0000256" key="5">
    <source>
        <dbReference type="ARBA" id="ARBA00022989"/>
    </source>
</evidence>
<feature type="transmembrane region" description="Helical" evidence="7">
    <location>
        <begin position="139"/>
        <end position="161"/>
    </location>
</feature>
<proteinExistence type="inferred from homology"/>
<dbReference type="PROSITE" id="PS50928">
    <property type="entry name" value="ABC_TM1"/>
    <property type="match status" value="1"/>
</dbReference>
<comment type="similarity">
    <text evidence="7">Belongs to the binding-protein-dependent transport system permease family.</text>
</comment>
<dbReference type="RefSeq" id="WP_326926989.1">
    <property type="nucleotide sequence ID" value="NZ_CP123443.1"/>
</dbReference>
<evidence type="ECO:0000313" key="9">
    <source>
        <dbReference type="EMBL" id="WGK68803.1"/>
    </source>
</evidence>
<dbReference type="CDD" id="cd06261">
    <property type="entry name" value="TM_PBP2"/>
    <property type="match status" value="1"/>
</dbReference>
<dbReference type="Proteomes" id="UP001228690">
    <property type="component" value="Chromosome"/>
</dbReference>
<dbReference type="EMBL" id="CP123443">
    <property type="protein sequence ID" value="WGK68803.1"/>
    <property type="molecule type" value="Genomic_DNA"/>
</dbReference>
<evidence type="ECO:0000256" key="7">
    <source>
        <dbReference type="RuleBase" id="RU363032"/>
    </source>
</evidence>
<feature type="transmembrane region" description="Helical" evidence="7">
    <location>
        <begin position="75"/>
        <end position="97"/>
    </location>
</feature>
<name>A0ABY8MHX6_9SPIO</name>
<sequence>MRLWPHLISAPKHFVMSFAKRFGSSAALLALLFPVWELAVRLWDIPKYILPGPLAIGTLLYQREVRELLWEHTQITLLETACGLLSALLLALLLCLLMERFAFLHRSIFPLLVLSQTLPVIVIAPMLMIVLGFGMVTKITVITLYCFFPIATTFSSGLRSLDPDYRTLLRSFGAGFWQIMAKVQFRHALPGLFAGLRVAATYSVSGAVLSEFFGSSKGLGIYMRSAFAGARTDLLFLISFIIVFSSICLVAIVGVAERLLCRHQLDLRR</sequence>
<dbReference type="Gene3D" id="1.10.3720.10">
    <property type="entry name" value="MetI-like"/>
    <property type="match status" value="1"/>
</dbReference>
<keyword evidence="6 7" id="KW-0472">Membrane</keyword>
<feature type="transmembrane region" description="Helical" evidence="7">
    <location>
        <begin position="109"/>
        <end position="133"/>
    </location>
</feature>
<comment type="subcellular location">
    <subcellularLocation>
        <location evidence="1 7">Cell membrane</location>
        <topology evidence="1 7">Multi-pass membrane protein</topology>
    </subcellularLocation>
</comment>
<dbReference type="PANTHER" id="PTHR30151">
    <property type="entry name" value="ALKANE SULFONATE ABC TRANSPORTER-RELATED, MEMBRANE SUBUNIT"/>
    <property type="match status" value="1"/>
</dbReference>
<dbReference type="Pfam" id="PF00528">
    <property type="entry name" value="BPD_transp_1"/>
    <property type="match status" value="1"/>
</dbReference>
<organism evidence="9 10">
    <name type="scientific">Candidatus Haliotispira prima</name>
    <dbReference type="NCBI Taxonomy" id="3034016"/>
    <lineage>
        <taxon>Bacteria</taxon>
        <taxon>Pseudomonadati</taxon>
        <taxon>Spirochaetota</taxon>
        <taxon>Spirochaetia</taxon>
        <taxon>Spirochaetales</taxon>
        <taxon>Spirochaetaceae</taxon>
        <taxon>Candidatus Haliotispira</taxon>
    </lineage>
</organism>
<keyword evidence="10" id="KW-1185">Reference proteome</keyword>
<dbReference type="SUPFAM" id="SSF161098">
    <property type="entry name" value="MetI-like"/>
    <property type="match status" value="1"/>
</dbReference>
<evidence type="ECO:0000259" key="8">
    <source>
        <dbReference type="PROSITE" id="PS50928"/>
    </source>
</evidence>
<keyword evidence="2 7" id="KW-0813">Transport</keyword>
<keyword evidence="3" id="KW-1003">Cell membrane</keyword>
<reference evidence="9 10" key="1">
    <citation type="submission" date="2023-04" db="EMBL/GenBank/DDBJ databases">
        <title>Spirochaete genome identified in red abalone sample constitutes a novel genus.</title>
        <authorList>
            <person name="Sharma S.P."/>
            <person name="Purcell C.M."/>
            <person name="Hyde J.R."/>
            <person name="Severin A.J."/>
        </authorList>
    </citation>
    <scope>NUCLEOTIDE SEQUENCE [LARGE SCALE GENOMIC DNA]</scope>
    <source>
        <strain evidence="9 10">SP-2023</strain>
    </source>
</reference>
<dbReference type="PANTHER" id="PTHR30151:SF20">
    <property type="entry name" value="ABC TRANSPORTER PERMEASE PROTEIN HI_0355-RELATED"/>
    <property type="match status" value="1"/>
</dbReference>
<accession>A0ABY8MHX6</accession>
<dbReference type="InterPro" id="IPR035906">
    <property type="entry name" value="MetI-like_sf"/>
</dbReference>
<keyword evidence="5 7" id="KW-1133">Transmembrane helix</keyword>
<feature type="transmembrane region" description="Helical" evidence="7">
    <location>
        <begin position="192"/>
        <end position="214"/>
    </location>
</feature>
<keyword evidence="4 7" id="KW-0812">Transmembrane</keyword>
<gene>
    <name evidence="9" type="ORF">P0082_09985</name>
</gene>